<evidence type="ECO:0000256" key="5">
    <source>
        <dbReference type="ARBA" id="ARBA00023004"/>
    </source>
</evidence>
<dbReference type="SUPFAM" id="SSF48264">
    <property type="entry name" value="Cytochrome P450"/>
    <property type="match status" value="1"/>
</dbReference>
<evidence type="ECO:0000313" key="7">
    <source>
        <dbReference type="EMBL" id="CAB4692331.1"/>
    </source>
</evidence>
<dbReference type="PANTHER" id="PTHR46696">
    <property type="entry name" value="P450, PUTATIVE (EUROFUNG)-RELATED"/>
    <property type="match status" value="1"/>
</dbReference>
<keyword evidence="6" id="KW-0503">Monooxygenase</keyword>
<evidence type="ECO:0000256" key="6">
    <source>
        <dbReference type="ARBA" id="ARBA00023033"/>
    </source>
</evidence>
<accession>A0A6J6NZN6</accession>
<gene>
    <name evidence="7" type="ORF">UFOPK2625_00045</name>
</gene>
<evidence type="ECO:0000256" key="3">
    <source>
        <dbReference type="ARBA" id="ARBA00022723"/>
    </source>
</evidence>
<keyword evidence="5" id="KW-0408">Iron</keyword>
<dbReference type="PRINTS" id="PR00359">
    <property type="entry name" value="BP450"/>
</dbReference>
<protein>
    <submittedName>
        <fullName evidence="7">Unannotated protein</fullName>
    </submittedName>
</protein>
<sequence>MTIEALLDITDPEIYQSGIPHETFTRLRQQSPIARLEYDGKPYWAVTRYRDLLTVTRDALTYSSAKDFVNLWDLTDEAKDVRRSIIETDPPEHVRLRRLGMPAFTGRRVRSYEDATRAITVEILNQALQQGDIDVVHSISAPLPIRVIVDILGVPEADTDFMVQLSDELVDGVDLPASAYGNVTPLELLPFNSPASHALFEYAKNIGDQRRPDPHDDLVSTLVHSKVDGDQLSENEFANMFQVLVFAGNETTRTAISNGIQQFMQHPDQLELLYQRPELVENAVEEIIRYATPVIHMRRTATRDTTLASVPIAGGDKVVIWYASANFDETVFDNPLTFDISRPVRPKQVAFGAQGPHHCLGAPLARLEIRVLLEELIRLRVRFTANGEAVRTRSNFVNGILKLPALIST</sequence>
<keyword evidence="4" id="KW-0560">Oxidoreductase</keyword>
<dbReference type="Pfam" id="PF00067">
    <property type="entry name" value="p450"/>
    <property type="match status" value="2"/>
</dbReference>
<evidence type="ECO:0000256" key="1">
    <source>
        <dbReference type="ARBA" id="ARBA00010617"/>
    </source>
</evidence>
<dbReference type="InterPro" id="IPR001128">
    <property type="entry name" value="Cyt_P450"/>
</dbReference>
<dbReference type="InterPro" id="IPR002397">
    <property type="entry name" value="Cyt_P450_B"/>
</dbReference>
<dbReference type="FunFam" id="1.10.630.10:FF:000018">
    <property type="entry name" value="Cytochrome P450 monooxygenase"/>
    <property type="match status" value="1"/>
</dbReference>
<reference evidence="7" key="1">
    <citation type="submission" date="2020-05" db="EMBL/GenBank/DDBJ databases">
        <authorList>
            <person name="Chiriac C."/>
            <person name="Salcher M."/>
            <person name="Ghai R."/>
            <person name="Kavagutti S V."/>
        </authorList>
    </citation>
    <scope>NUCLEOTIDE SEQUENCE</scope>
</reference>
<dbReference type="GO" id="GO:0006707">
    <property type="term" value="P:cholesterol catabolic process"/>
    <property type="evidence" value="ECO:0007669"/>
    <property type="project" value="TreeGrafter"/>
</dbReference>
<dbReference type="GO" id="GO:0020037">
    <property type="term" value="F:heme binding"/>
    <property type="evidence" value="ECO:0007669"/>
    <property type="project" value="InterPro"/>
</dbReference>
<dbReference type="InterPro" id="IPR036396">
    <property type="entry name" value="Cyt_P450_sf"/>
</dbReference>
<dbReference type="EMBL" id="CAEZXZ010000003">
    <property type="protein sequence ID" value="CAB4692331.1"/>
    <property type="molecule type" value="Genomic_DNA"/>
</dbReference>
<dbReference type="GO" id="GO:0036199">
    <property type="term" value="F:cholest-4-en-3-one 26-monooxygenase activity"/>
    <property type="evidence" value="ECO:0007669"/>
    <property type="project" value="TreeGrafter"/>
</dbReference>
<proteinExistence type="inferred from homology"/>
<name>A0A6J6NZN6_9ZZZZ</name>
<evidence type="ECO:0000256" key="2">
    <source>
        <dbReference type="ARBA" id="ARBA00022617"/>
    </source>
</evidence>
<dbReference type="PANTHER" id="PTHR46696:SF4">
    <property type="entry name" value="BIOTIN BIOSYNTHESIS CYTOCHROME P450"/>
    <property type="match status" value="1"/>
</dbReference>
<keyword evidence="3" id="KW-0479">Metal-binding</keyword>
<dbReference type="AlphaFoldDB" id="A0A6J6NZN6"/>
<dbReference type="GO" id="GO:0005506">
    <property type="term" value="F:iron ion binding"/>
    <property type="evidence" value="ECO:0007669"/>
    <property type="project" value="InterPro"/>
</dbReference>
<organism evidence="7">
    <name type="scientific">freshwater metagenome</name>
    <dbReference type="NCBI Taxonomy" id="449393"/>
    <lineage>
        <taxon>unclassified sequences</taxon>
        <taxon>metagenomes</taxon>
        <taxon>ecological metagenomes</taxon>
    </lineage>
</organism>
<evidence type="ECO:0000256" key="4">
    <source>
        <dbReference type="ARBA" id="ARBA00023002"/>
    </source>
</evidence>
<comment type="similarity">
    <text evidence="1">Belongs to the cytochrome P450 family.</text>
</comment>
<keyword evidence="2" id="KW-0349">Heme</keyword>
<dbReference type="Gene3D" id="1.10.630.10">
    <property type="entry name" value="Cytochrome P450"/>
    <property type="match status" value="1"/>
</dbReference>
<dbReference type="CDD" id="cd11033">
    <property type="entry name" value="CYP142-like"/>
    <property type="match status" value="1"/>
</dbReference>
<dbReference type="GO" id="GO:0008395">
    <property type="term" value="F:steroid hydroxylase activity"/>
    <property type="evidence" value="ECO:0007669"/>
    <property type="project" value="TreeGrafter"/>
</dbReference>